<comment type="caution">
    <text evidence="1">The sequence shown here is derived from an EMBL/GenBank/DDBJ whole genome shotgun (WGS) entry which is preliminary data.</text>
</comment>
<gene>
    <name evidence="1" type="ORF">ACFPYI_11840</name>
</gene>
<dbReference type="InterPro" id="IPR055927">
    <property type="entry name" value="DUF7504"/>
</dbReference>
<keyword evidence="2" id="KW-1185">Reference proteome</keyword>
<dbReference type="EMBL" id="JBHSQH010000001">
    <property type="protein sequence ID" value="MFC5972022.1"/>
    <property type="molecule type" value="Genomic_DNA"/>
</dbReference>
<dbReference type="AlphaFoldDB" id="A0ABD5RMY8"/>
<name>A0ABD5RMY8_9EURY</name>
<dbReference type="Proteomes" id="UP001596099">
    <property type="component" value="Unassembled WGS sequence"/>
</dbReference>
<accession>A0ABD5RMY8</accession>
<evidence type="ECO:0000313" key="1">
    <source>
        <dbReference type="EMBL" id="MFC5972022.1"/>
    </source>
</evidence>
<evidence type="ECO:0000313" key="2">
    <source>
        <dbReference type="Proteomes" id="UP001596099"/>
    </source>
</evidence>
<dbReference type="RefSeq" id="WP_247414976.1">
    <property type="nucleotide sequence ID" value="NZ_JALLGW010000001.1"/>
</dbReference>
<reference evidence="1 2" key="1">
    <citation type="journal article" date="2019" name="Int. J. Syst. Evol. Microbiol.">
        <title>The Global Catalogue of Microorganisms (GCM) 10K type strain sequencing project: providing services to taxonomists for standard genome sequencing and annotation.</title>
        <authorList>
            <consortium name="The Broad Institute Genomics Platform"/>
            <consortium name="The Broad Institute Genome Sequencing Center for Infectious Disease"/>
            <person name="Wu L."/>
            <person name="Ma J."/>
        </authorList>
    </citation>
    <scope>NUCLEOTIDE SEQUENCE [LARGE SCALE GENOMIC DNA]</scope>
    <source>
        <strain evidence="1 2">CGMCC 1.12543</strain>
    </source>
</reference>
<proteinExistence type="predicted"/>
<organism evidence="1 2">
    <name type="scientific">Halomarina salina</name>
    <dbReference type="NCBI Taxonomy" id="1872699"/>
    <lineage>
        <taxon>Archaea</taxon>
        <taxon>Methanobacteriati</taxon>
        <taxon>Methanobacteriota</taxon>
        <taxon>Stenosarchaea group</taxon>
        <taxon>Halobacteria</taxon>
        <taxon>Halobacteriales</taxon>
        <taxon>Natronomonadaceae</taxon>
        <taxon>Halomarina</taxon>
    </lineage>
</organism>
<dbReference type="Pfam" id="PF24336">
    <property type="entry name" value="DUF7504"/>
    <property type="match status" value="1"/>
</dbReference>
<protein>
    <submittedName>
        <fullName evidence="1">Uncharacterized protein</fullName>
    </submittedName>
</protein>
<sequence length="226" mass="24015">MDETPRAGDGGSPAVAATLQRLKREGASLLVTGEVGRAVRAQQTRRLLGSPSEERARVLALADDSSPSQYLPHPVTPTDDRVTVVEHADPLRSGATASAEPAPLNASVDPLADFHAATLAAIDAEGDAPGAFAPAELRVGLVGLGTLTDRYGPERCGRVVRSLGAAVREHRGMYHCHVAGPTAAPTVRTLQSAFDARIDLRQRDGLPPEQRWSFIDSDESTEWMLL</sequence>